<sequence length="323" mass="36892">MITQSNAVPRQDLATSDDEFLEDVLDGLSQRQKTLPCKYFYDERGSQLFDDICQTEDYYVTRTERAIMERYIPEMAALVGPGASILEFGSGVGEKIRRLLTSLEAPHSYTPMDISYEPLMASAEQLRQEFPSLTVDPVCGDYLQPWPSMPVFLRSSQRLVYFPGSTLSNFTPEQASDFLSRIAKLLGSGGGLLIGVDLIKPIEVLHDAYNDREGVTAEFNKNVLSRINQALDGNFNLESFEHNAFFNEQHNRIEMHLCSQVDQRVEIAGQEFRFSQGESIHTENSYKYSTQHLHQLFSRTGYRVVDFWTDPNQYFSVHYCTVQ</sequence>
<dbReference type="Proteomes" id="UP001156870">
    <property type="component" value="Unassembled WGS sequence"/>
</dbReference>
<dbReference type="InterPro" id="IPR019257">
    <property type="entry name" value="MeTrfase_dom"/>
</dbReference>
<dbReference type="InterPro" id="IPR051128">
    <property type="entry name" value="EgtD_Methyltrsf_superfamily"/>
</dbReference>
<dbReference type="NCBIfam" id="TIGR03438">
    <property type="entry name" value="egtD_ergothio"/>
    <property type="match status" value="1"/>
</dbReference>
<accession>A0AA37T5Q8</accession>
<dbReference type="InterPro" id="IPR017804">
    <property type="entry name" value="MeTrfase_EgtD-like"/>
</dbReference>
<name>A0AA37T5Q8_9GAMM</name>
<dbReference type="AlphaFoldDB" id="A0AA37T5Q8"/>
<evidence type="ECO:0000259" key="3">
    <source>
        <dbReference type="Pfam" id="PF10017"/>
    </source>
</evidence>
<feature type="domain" description="Histidine-specific methyltransferase SAM-dependent" evidence="3">
    <location>
        <begin position="21"/>
        <end position="321"/>
    </location>
</feature>
<proteinExistence type="predicted"/>
<dbReference type="InterPro" id="IPR029063">
    <property type="entry name" value="SAM-dependent_MTases_sf"/>
</dbReference>
<dbReference type="RefSeq" id="WP_232595187.1">
    <property type="nucleotide sequence ID" value="NZ_BSPD01000091.1"/>
</dbReference>
<reference evidence="4 5" key="1">
    <citation type="journal article" date="2014" name="Int. J. Syst. Evol. Microbiol.">
        <title>Complete genome sequence of Corynebacterium casei LMG S-19264T (=DSM 44701T), isolated from a smear-ripened cheese.</title>
        <authorList>
            <consortium name="US DOE Joint Genome Institute (JGI-PGF)"/>
            <person name="Walter F."/>
            <person name="Albersmeier A."/>
            <person name="Kalinowski J."/>
            <person name="Ruckert C."/>
        </authorList>
    </citation>
    <scope>NUCLEOTIDE SEQUENCE [LARGE SCALE GENOMIC DNA]</scope>
    <source>
        <strain evidence="4 5">NBRC 110095</strain>
    </source>
</reference>
<dbReference type="Gene3D" id="3.40.50.150">
    <property type="entry name" value="Vaccinia Virus protein VP39"/>
    <property type="match status" value="1"/>
</dbReference>
<dbReference type="SUPFAM" id="SSF53335">
    <property type="entry name" value="S-adenosyl-L-methionine-dependent methyltransferases"/>
    <property type="match status" value="1"/>
</dbReference>
<dbReference type="InterPro" id="IPR035094">
    <property type="entry name" value="EgtD"/>
</dbReference>
<protein>
    <submittedName>
        <fullName evidence="4">Dimethylhistidine N-methyltransferase</fullName>
    </submittedName>
</protein>
<dbReference type="EMBL" id="BSPD01000091">
    <property type="protein sequence ID" value="GLS27818.1"/>
    <property type="molecule type" value="Genomic_DNA"/>
</dbReference>
<dbReference type="PANTHER" id="PTHR43397">
    <property type="entry name" value="ERGOTHIONEINE BIOSYNTHESIS PROTEIN 1"/>
    <property type="match status" value="1"/>
</dbReference>
<dbReference type="PANTHER" id="PTHR43397:SF1">
    <property type="entry name" value="ERGOTHIONEINE BIOSYNTHESIS PROTEIN 1"/>
    <property type="match status" value="1"/>
</dbReference>
<dbReference type="GO" id="GO:0008168">
    <property type="term" value="F:methyltransferase activity"/>
    <property type="evidence" value="ECO:0007669"/>
    <property type="project" value="UniProtKB-KW"/>
</dbReference>
<evidence type="ECO:0000313" key="5">
    <source>
        <dbReference type="Proteomes" id="UP001156870"/>
    </source>
</evidence>
<evidence type="ECO:0000256" key="1">
    <source>
        <dbReference type="ARBA" id="ARBA00022603"/>
    </source>
</evidence>
<dbReference type="GO" id="GO:0032259">
    <property type="term" value="P:methylation"/>
    <property type="evidence" value="ECO:0007669"/>
    <property type="project" value="UniProtKB-KW"/>
</dbReference>
<comment type="caution">
    <text evidence="4">The sequence shown here is derived from an EMBL/GenBank/DDBJ whole genome shotgun (WGS) entry which is preliminary data.</text>
</comment>
<evidence type="ECO:0000313" key="4">
    <source>
        <dbReference type="EMBL" id="GLS27818.1"/>
    </source>
</evidence>
<evidence type="ECO:0000256" key="2">
    <source>
        <dbReference type="ARBA" id="ARBA00022679"/>
    </source>
</evidence>
<keyword evidence="2" id="KW-0808">Transferase</keyword>
<keyword evidence="1" id="KW-0489">Methyltransferase</keyword>
<organism evidence="4 5">
    <name type="scientific">Marinibactrum halimedae</name>
    <dbReference type="NCBI Taxonomy" id="1444977"/>
    <lineage>
        <taxon>Bacteria</taxon>
        <taxon>Pseudomonadati</taxon>
        <taxon>Pseudomonadota</taxon>
        <taxon>Gammaproteobacteria</taxon>
        <taxon>Cellvibrionales</taxon>
        <taxon>Cellvibrionaceae</taxon>
        <taxon>Marinibactrum</taxon>
    </lineage>
</organism>
<keyword evidence="5" id="KW-1185">Reference proteome</keyword>
<dbReference type="PIRSF" id="PIRSF018005">
    <property type="entry name" value="UCP018005"/>
    <property type="match status" value="1"/>
</dbReference>
<dbReference type="Pfam" id="PF10017">
    <property type="entry name" value="Methyltransf_33"/>
    <property type="match status" value="1"/>
</dbReference>
<gene>
    <name evidence="4" type="ORF">GCM10007877_35370</name>
</gene>